<dbReference type="RefSeq" id="WP_184197419.1">
    <property type="nucleotide sequence ID" value="NZ_JACHGW010000002.1"/>
</dbReference>
<comment type="caution">
    <text evidence="1">The sequence shown here is derived from an EMBL/GenBank/DDBJ whole genome shotgun (WGS) entry which is preliminary data.</text>
</comment>
<dbReference type="Proteomes" id="UP000520814">
    <property type="component" value="Unassembled WGS sequence"/>
</dbReference>
<dbReference type="AlphaFoldDB" id="A0A7W9SQU5"/>
<evidence type="ECO:0008006" key="3">
    <source>
        <dbReference type="Google" id="ProtNLM"/>
    </source>
</evidence>
<proteinExistence type="predicted"/>
<name>A0A7W9SQU5_ARMRO</name>
<dbReference type="SUPFAM" id="SSF48371">
    <property type="entry name" value="ARM repeat"/>
    <property type="match status" value="1"/>
</dbReference>
<gene>
    <name evidence="1" type="ORF">HNQ39_002938</name>
</gene>
<keyword evidence="2" id="KW-1185">Reference proteome</keyword>
<sequence length="79" mass="8940">MRHFQLLDPKATVAPDLETLLLAADSPNGYERHAAVRWLAERTTGEELRPLLKRANDWVPQVRHAAQSALIARLIPEYA</sequence>
<evidence type="ECO:0000313" key="2">
    <source>
        <dbReference type="Proteomes" id="UP000520814"/>
    </source>
</evidence>
<organism evidence="1 2">
    <name type="scientific">Armatimonas rosea</name>
    <dbReference type="NCBI Taxonomy" id="685828"/>
    <lineage>
        <taxon>Bacteria</taxon>
        <taxon>Bacillati</taxon>
        <taxon>Armatimonadota</taxon>
        <taxon>Armatimonadia</taxon>
        <taxon>Armatimonadales</taxon>
        <taxon>Armatimonadaceae</taxon>
        <taxon>Armatimonas</taxon>
    </lineage>
</organism>
<dbReference type="InterPro" id="IPR016024">
    <property type="entry name" value="ARM-type_fold"/>
</dbReference>
<reference evidence="1 2" key="1">
    <citation type="submission" date="2020-08" db="EMBL/GenBank/DDBJ databases">
        <title>Genomic Encyclopedia of Type Strains, Phase IV (KMG-IV): sequencing the most valuable type-strain genomes for metagenomic binning, comparative biology and taxonomic classification.</title>
        <authorList>
            <person name="Goeker M."/>
        </authorList>
    </citation>
    <scope>NUCLEOTIDE SEQUENCE [LARGE SCALE GENOMIC DNA]</scope>
    <source>
        <strain evidence="1 2">DSM 23562</strain>
    </source>
</reference>
<dbReference type="EMBL" id="JACHGW010000002">
    <property type="protein sequence ID" value="MBB6051147.1"/>
    <property type="molecule type" value="Genomic_DNA"/>
</dbReference>
<accession>A0A7W9SQU5</accession>
<protein>
    <recommendedName>
        <fullName evidence="3">HEAT repeat domain-containing protein</fullName>
    </recommendedName>
</protein>
<evidence type="ECO:0000313" key="1">
    <source>
        <dbReference type="EMBL" id="MBB6051147.1"/>
    </source>
</evidence>